<evidence type="ECO:0000256" key="3">
    <source>
        <dbReference type="ARBA" id="ARBA00023082"/>
    </source>
</evidence>
<evidence type="ECO:0000256" key="2">
    <source>
        <dbReference type="ARBA" id="ARBA00023015"/>
    </source>
</evidence>
<dbReference type="Pfam" id="PF20239">
    <property type="entry name" value="DUF6596"/>
    <property type="match status" value="1"/>
</dbReference>
<dbReference type="PANTHER" id="PTHR47756:SF2">
    <property type="entry name" value="BLL6612 PROTEIN"/>
    <property type="match status" value="1"/>
</dbReference>
<keyword evidence="4" id="KW-0804">Transcription</keyword>
<reference evidence="9" key="1">
    <citation type="journal article" date="2019" name="Int. J. Syst. Evol. Microbiol.">
        <title>The Global Catalogue of Microorganisms (GCM) 10K type strain sequencing project: providing services to taxonomists for standard genome sequencing and annotation.</title>
        <authorList>
            <consortium name="The Broad Institute Genomics Platform"/>
            <consortium name="The Broad Institute Genome Sequencing Center for Infectious Disease"/>
            <person name="Wu L."/>
            <person name="Ma J."/>
        </authorList>
    </citation>
    <scope>NUCLEOTIDE SEQUENCE [LARGE SCALE GENOMIC DNA]</scope>
    <source>
        <strain evidence="9">JCM 12165</strain>
    </source>
</reference>
<evidence type="ECO:0000313" key="8">
    <source>
        <dbReference type="EMBL" id="MFD1532357.1"/>
    </source>
</evidence>
<dbReference type="InterPro" id="IPR013324">
    <property type="entry name" value="RNA_pol_sigma_r3/r4-like"/>
</dbReference>
<keyword evidence="9" id="KW-1185">Reference proteome</keyword>
<comment type="similarity">
    <text evidence="1">Belongs to the sigma-70 factor family. ECF subfamily.</text>
</comment>
<dbReference type="InterPro" id="IPR007627">
    <property type="entry name" value="RNA_pol_sigma70_r2"/>
</dbReference>
<evidence type="ECO:0000313" key="9">
    <source>
        <dbReference type="Proteomes" id="UP001597145"/>
    </source>
</evidence>
<dbReference type="NCBIfam" id="TIGR02937">
    <property type="entry name" value="sigma70-ECF"/>
    <property type="match status" value="1"/>
</dbReference>
<evidence type="ECO:0000259" key="6">
    <source>
        <dbReference type="Pfam" id="PF08281"/>
    </source>
</evidence>
<dbReference type="RefSeq" id="WP_343986717.1">
    <property type="nucleotide sequence ID" value="NZ_BAAAJG010000027.1"/>
</dbReference>
<dbReference type="InterPro" id="IPR014284">
    <property type="entry name" value="RNA_pol_sigma-70_dom"/>
</dbReference>
<keyword evidence="2" id="KW-0805">Transcription regulation</keyword>
<evidence type="ECO:0000259" key="7">
    <source>
        <dbReference type="Pfam" id="PF20239"/>
    </source>
</evidence>
<dbReference type="Pfam" id="PF04542">
    <property type="entry name" value="Sigma70_r2"/>
    <property type="match status" value="1"/>
</dbReference>
<dbReference type="Gene3D" id="1.10.10.10">
    <property type="entry name" value="Winged helix-like DNA-binding domain superfamily/Winged helix DNA-binding domain"/>
    <property type="match status" value="1"/>
</dbReference>
<sequence>MDMASVYQAEYGRCVATLVRLLGDIGLAEEAVQDAFAVALEKWALPNGDGLPPNPGAWIVTTARNRAIDRLRRESTREARQAQALLLHQPDEPTEVGPVRDDQLRLIFTCCHPALSPLAQTALTLRLLGGLEVPEIARAYLVPEATIAQRIVRAKKKIRDAAIPYRVPDAAELPDRLPPVLTVLYLIFNEGYTSTSGTLVRTDLCLEAVRLGRALAALMPDEPEVLGLLALLLLTEARRPARVGPSGELVTLAEQDRSRWDRDLIREGHELVRRCLRRDRPGPYQLQAAINAVHTDGPATDWDQVLALYDQLLLHAPTPVVALNRAVAVAEVHGPAPALAAIADLDLPGYHLLPATRADLLTRLGRIAEALAAYDEAIALATNQTERTFLHHRRAGLEPGPAT</sequence>
<dbReference type="SUPFAM" id="SSF88946">
    <property type="entry name" value="Sigma2 domain of RNA polymerase sigma factors"/>
    <property type="match status" value="1"/>
</dbReference>
<evidence type="ECO:0000256" key="4">
    <source>
        <dbReference type="ARBA" id="ARBA00023163"/>
    </source>
</evidence>
<dbReference type="EMBL" id="JBHUCP010000018">
    <property type="protein sequence ID" value="MFD1532357.1"/>
    <property type="molecule type" value="Genomic_DNA"/>
</dbReference>
<dbReference type="InterPro" id="IPR046531">
    <property type="entry name" value="DUF6596"/>
</dbReference>
<dbReference type="InterPro" id="IPR013325">
    <property type="entry name" value="RNA_pol_sigma_r2"/>
</dbReference>
<dbReference type="SUPFAM" id="SSF88659">
    <property type="entry name" value="Sigma3 and sigma4 domains of RNA polymerase sigma factors"/>
    <property type="match status" value="1"/>
</dbReference>
<dbReference type="InterPro" id="IPR013249">
    <property type="entry name" value="RNA_pol_sigma70_r4_t2"/>
</dbReference>
<comment type="caution">
    <text evidence="8">The sequence shown here is derived from an EMBL/GenBank/DDBJ whole genome shotgun (WGS) entry which is preliminary data.</text>
</comment>
<feature type="domain" description="RNA polymerase sigma-70 region 2" evidence="5">
    <location>
        <begin position="7"/>
        <end position="75"/>
    </location>
</feature>
<dbReference type="Gene3D" id="1.10.1740.10">
    <property type="match status" value="1"/>
</dbReference>
<keyword evidence="3" id="KW-0731">Sigma factor</keyword>
<dbReference type="Pfam" id="PF08281">
    <property type="entry name" value="Sigma70_r4_2"/>
    <property type="match status" value="1"/>
</dbReference>
<dbReference type="PANTHER" id="PTHR47756">
    <property type="entry name" value="BLL6612 PROTEIN-RELATED"/>
    <property type="match status" value="1"/>
</dbReference>
<evidence type="ECO:0000256" key="1">
    <source>
        <dbReference type="ARBA" id="ARBA00010641"/>
    </source>
</evidence>
<name>A0ABW4FTL8_9PSEU</name>
<dbReference type="InterPro" id="IPR036388">
    <property type="entry name" value="WH-like_DNA-bd_sf"/>
</dbReference>
<evidence type="ECO:0000259" key="5">
    <source>
        <dbReference type="Pfam" id="PF04542"/>
    </source>
</evidence>
<gene>
    <name evidence="8" type="ORF">ACFSCY_23290</name>
</gene>
<feature type="domain" description="DUF6596" evidence="7">
    <location>
        <begin position="176"/>
        <end position="275"/>
    </location>
</feature>
<protein>
    <submittedName>
        <fullName evidence="8">RNA polymerase sigma factor</fullName>
    </submittedName>
</protein>
<accession>A0ABW4FTL8</accession>
<organism evidence="8 9">
    <name type="scientific">Pseudonocardia aurantiaca</name>
    <dbReference type="NCBI Taxonomy" id="75290"/>
    <lineage>
        <taxon>Bacteria</taxon>
        <taxon>Bacillati</taxon>
        <taxon>Actinomycetota</taxon>
        <taxon>Actinomycetes</taxon>
        <taxon>Pseudonocardiales</taxon>
        <taxon>Pseudonocardiaceae</taxon>
        <taxon>Pseudonocardia</taxon>
    </lineage>
</organism>
<feature type="domain" description="RNA polymerase sigma factor 70 region 4 type 2" evidence="6">
    <location>
        <begin position="107"/>
        <end position="158"/>
    </location>
</feature>
<proteinExistence type="inferred from homology"/>
<dbReference type="Proteomes" id="UP001597145">
    <property type="component" value="Unassembled WGS sequence"/>
</dbReference>